<keyword evidence="2" id="KW-0143">Chaperone</keyword>
<dbReference type="RefSeq" id="WP_039647562.1">
    <property type="nucleotide sequence ID" value="NZ_JXBL01000001.1"/>
</dbReference>
<dbReference type="GO" id="GO:0005737">
    <property type="term" value="C:cytoplasm"/>
    <property type="evidence" value="ECO:0007669"/>
    <property type="project" value="UniProtKB-SubCell"/>
</dbReference>
<dbReference type="InterPro" id="IPR007197">
    <property type="entry name" value="rSAM"/>
</dbReference>
<dbReference type="InterPro" id="IPR006638">
    <property type="entry name" value="Elp3/MiaA/NifB-like_rSAM"/>
</dbReference>
<evidence type="ECO:0000256" key="1">
    <source>
        <dbReference type="ARBA" id="ARBA00006100"/>
    </source>
</evidence>
<keyword evidence="2" id="KW-0949">S-adenosyl-L-methionine</keyword>
<sequence length="385" mass="41875">MSEPLHLYVHIPFCLKKCRYCSFVSRSDAPLAIDDYASLVAREMEMRVAAANPPPLSPATTLYLGGGTPSLLSPAAVERIIGAAARCYGLGPGAEITLEANPGTVTFQRLADFRSAGVNRLSLGVQSFDDGMLALLGRLHTARQAREAVAAARRAGFDNIGIDLIHSLPGQTPDQWREQLACAVALTPDHVSAYGLTVEEGTPFGVMEERGVLVLPDEEGSALMFEATAAVLVSAGFEHYEIANFARPLRRSRHNQAYWLRRNYLGFGAGAHSFLRVPAFGVRWKNPDDLELYHDTLAAAELPGEAESALSRADAMAEYFFLGLRLLDGVREEDFAREFGDTVKNVYGCEVDRLCSAELLVRGGGRLKLTPRGTILANRVFASFL</sequence>
<evidence type="ECO:0000256" key="2">
    <source>
        <dbReference type="RuleBase" id="RU364116"/>
    </source>
</evidence>
<dbReference type="PANTHER" id="PTHR13932:SF5">
    <property type="entry name" value="RADICAL S-ADENOSYL METHIONINE DOMAIN-CONTAINING PROTEIN 1, MITOCHONDRIAL"/>
    <property type="match status" value="1"/>
</dbReference>
<dbReference type="InterPro" id="IPR034505">
    <property type="entry name" value="Coproporphyrinogen-III_oxidase"/>
</dbReference>
<dbReference type="GO" id="GO:0046872">
    <property type="term" value="F:metal ion binding"/>
    <property type="evidence" value="ECO:0007669"/>
    <property type="project" value="UniProtKB-UniRule"/>
</dbReference>
<dbReference type="InterPro" id="IPR010723">
    <property type="entry name" value="HemN_C"/>
</dbReference>
<dbReference type="SUPFAM" id="SSF102114">
    <property type="entry name" value="Radical SAM enzymes"/>
    <property type="match status" value="1"/>
</dbReference>
<keyword evidence="5" id="KW-1185">Reference proteome</keyword>
<dbReference type="InterPro" id="IPR004559">
    <property type="entry name" value="HemW-like"/>
</dbReference>
<dbReference type="SFLD" id="SFLDF00562">
    <property type="entry name" value="HemN-like__clustered_with_heat"/>
    <property type="match status" value="1"/>
</dbReference>
<keyword evidence="2" id="KW-0349">Heme</keyword>
<keyword evidence="2" id="KW-0408">Iron</keyword>
<keyword evidence="2" id="KW-0963">Cytoplasm</keyword>
<accession>A0A0C1U825</accession>
<dbReference type="SFLD" id="SFLDG01065">
    <property type="entry name" value="anaerobic_coproporphyrinogen-I"/>
    <property type="match status" value="1"/>
</dbReference>
<keyword evidence="2" id="KW-0479">Metal-binding</keyword>
<comment type="caution">
    <text evidence="4">The sequence shown here is derived from an EMBL/GenBank/DDBJ whole genome shotgun (WGS) entry which is preliminary data.</text>
</comment>
<comment type="subcellular location">
    <subcellularLocation>
        <location evidence="2">Cytoplasm</location>
    </subcellularLocation>
</comment>
<evidence type="ECO:0000259" key="3">
    <source>
        <dbReference type="PROSITE" id="PS51918"/>
    </source>
</evidence>
<dbReference type="Gene3D" id="3.30.750.200">
    <property type="match status" value="1"/>
</dbReference>
<dbReference type="SMART" id="SM00729">
    <property type="entry name" value="Elp3"/>
    <property type="match status" value="1"/>
</dbReference>
<dbReference type="Pfam" id="PF04055">
    <property type="entry name" value="Radical_SAM"/>
    <property type="match status" value="1"/>
</dbReference>
<dbReference type="PANTHER" id="PTHR13932">
    <property type="entry name" value="COPROPORPHYRINIGEN III OXIDASE"/>
    <property type="match status" value="1"/>
</dbReference>
<dbReference type="GO" id="GO:0006779">
    <property type="term" value="P:porphyrin-containing compound biosynthetic process"/>
    <property type="evidence" value="ECO:0007669"/>
    <property type="project" value="InterPro"/>
</dbReference>
<feature type="domain" description="Radical SAM core" evidence="3">
    <location>
        <begin position="1"/>
        <end position="238"/>
    </location>
</feature>
<evidence type="ECO:0000313" key="5">
    <source>
        <dbReference type="Proteomes" id="UP000031433"/>
    </source>
</evidence>
<name>A0A0C1U825_9BACT</name>
<dbReference type="SFLD" id="SFLDF00288">
    <property type="entry name" value="HemN-like__clustered_with_nucl"/>
    <property type="match status" value="1"/>
</dbReference>
<organism evidence="4 5">
    <name type="scientific">Geobacter soli</name>
    <dbReference type="NCBI Taxonomy" id="1510391"/>
    <lineage>
        <taxon>Bacteria</taxon>
        <taxon>Pseudomonadati</taxon>
        <taxon>Thermodesulfobacteriota</taxon>
        <taxon>Desulfuromonadia</taxon>
        <taxon>Geobacterales</taxon>
        <taxon>Geobacteraceae</taxon>
        <taxon>Geobacter</taxon>
    </lineage>
</organism>
<dbReference type="EMBL" id="JXBL01000001">
    <property type="protein sequence ID" value="KIE43775.1"/>
    <property type="molecule type" value="Genomic_DNA"/>
</dbReference>
<keyword evidence="2" id="KW-0004">4Fe-4S</keyword>
<dbReference type="AlphaFoldDB" id="A0A0C1U825"/>
<comment type="similarity">
    <text evidence="1">Belongs to the anaerobic coproporphyrinogen-III oxidase family. HemW subfamily.</text>
</comment>
<gene>
    <name evidence="4" type="ORF">SE37_14635</name>
</gene>
<dbReference type="Pfam" id="PF06969">
    <property type="entry name" value="HemN_C"/>
    <property type="match status" value="1"/>
</dbReference>
<comment type="function">
    <text evidence="2">Probably acts as a heme chaperone, transferring heme to an unknown acceptor. Binds one molecule of heme per monomer, possibly covalently. Binds 1 [4Fe-4S] cluster. The cluster is coordinated with 3 cysteines and an exchangeable S-adenosyl-L-methionine.</text>
</comment>
<dbReference type="SFLD" id="SFLDS00029">
    <property type="entry name" value="Radical_SAM"/>
    <property type="match status" value="1"/>
</dbReference>
<reference evidence="4 5" key="1">
    <citation type="submission" date="2015-01" db="EMBL/GenBank/DDBJ databases">
        <title>Genome sequence of the anaerobic bacterium Geobacter soli GSS01, a dissimilatory Fe(III) reducer from soil.</title>
        <authorList>
            <person name="Yang G."/>
            <person name="Zhou S."/>
        </authorList>
    </citation>
    <scope>NUCLEOTIDE SEQUENCE [LARGE SCALE GENOMIC DNA]</scope>
    <source>
        <strain evidence="4 5">GSS01</strain>
    </source>
</reference>
<dbReference type="CDD" id="cd01335">
    <property type="entry name" value="Radical_SAM"/>
    <property type="match status" value="1"/>
</dbReference>
<keyword evidence="2" id="KW-0411">Iron-sulfur</keyword>
<dbReference type="Proteomes" id="UP000031433">
    <property type="component" value="Unassembled WGS sequence"/>
</dbReference>
<dbReference type="PROSITE" id="PS51918">
    <property type="entry name" value="RADICAL_SAM"/>
    <property type="match status" value="1"/>
</dbReference>
<dbReference type="InterPro" id="IPR058240">
    <property type="entry name" value="rSAM_sf"/>
</dbReference>
<evidence type="ECO:0000313" key="4">
    <source>
        <dbReference type="EMBL" id="KIE43775.1"/>
    </source>
</evidence>
<dbReference type="GO" id="GO:0004109">
    <property type="term" value="F:coproporphyrinogen oxidase activity"/>
    <property type="evidence" value="ECO:0007669"/>
    <property type="project" value="InterPro"/>
</dbReference>
<dbReference type="NCBIfam" id="TIGR00539">
    <property type="entry name" value="hemN_rel"/>
    <property type="match status" value="1"/>
</dbReference>
<protein>
    <recommendedName>
        <fullName evidence="2">Heme chaperone HemW</fullName>
    </recommendedName>
</protein>
<proteinExistence type="inferred from homology"/>
<dbReference type="GO" id="GO:0051539">
    <property type="term" value="F:4 iron, 4 sulfur cluster binding"/>
    <property type="evidence" value="ECO:0007669"/>
    <property type="project" value="UniProtKB-UniRule"/>
</dbReference>